<dbReference type="SMART" id="SM00347">
    <property type="entry name" value="HTH_MARR"/>
    <property type="match status" value="1"/>
</dbReference>
<keyword evidence="10" id="KW-0804">Transcription</keyword>
<comment type="caution">
    <text evidence="16">The sequence shown here is derived from an EMBL/GenBank/DDBJ whole genome shotgun (WGS) entry which is preliminary data.</text>
</comment>
<evidence type="ECO:0000256" key="5">
    <source>
        <dbReference type="ARBA" id="ARBA00022490"/>
    </source>
</evidence>
<evidence type="ECO:0000256" key="14">
    <source>
        <dbReference type="SAM" id="MobiDB-lite"/>
    </source>
</evidence>
<keyword evidence="11" id="KW-0464">Manganese</keyword>
<evidence type="ECO:0000259" key="15">
    <source>
        <dbReference type="PROSITE" id="PS50944"/>
    </source>
</evidence>
<dbReference type="InterPro" id="IPR022689">
    <property type="entry name" value="Iron_dep_repressor"/>
</dbReference>
<evidence type="ECO:0000256" key="3">
    <source>
        <dbReference type="ARBA" id="ARBA00011738"/>
    </source>
</evidence>
<dbReference type="Pfam" id="PF02742">
    <property type="entry name" value="Fe_dep_repr_C"/>
    <property type="match status" value="1"/>
</dbReference>
<dbReference type="PANTHER" id="PTHR33238">
    <property type="entry name" value="IRON (METAL) DEPENDENT REPRESSOR, DTXR FAMILY"/>
    <property type="match status" value="1"/>
</dbReference>
<dbReference type="SUPFAM" id="SSF46785">
    <property type="entry name" value="Winged helix' DNA-binding domain"/>
    <property type="match status" value="1"/>
</dbReference>
<organism evidence="16 17">
    <name type="scientific">Neokomagataea tanensis NBRC 106556</name>
    <dbReference type="NCBI Taxonomy" id="1223519"/>
    <lineage>
        <taxon>Bacteria</taxon>
        <taxon>Pseudomonadati</taxon>
        <taxon>Pseudomonadota</taxon>
        <taxon>Alphaproteobacteria</taxon>
        <taxon>Acetobacterales</taxon>
        <taxon>Acetobacteraceae</taxon>
        <taxon>Neokomagataea</taxon>
    </lineage>
</organism>
<comment type="subunit">
    <text evidence="3">Homodimer.</text>
</comment>
<dbReference type="InterPro" id="IPR036388">
    <property type="entry name" value="WH-like_DNA-bd_sf"/>
</dbReference>
<dbReference type="InterPro" id="IPR036421">
    <property type="entry name" value="Fe_dep_repressor_sf"/>
</dbReference>
<name>A0ABQ0QL04_9PROT</name>
<evidence type="ECO:0000256" key="4">
    <source>
        <dbReference type="ARBA" id="ARBA00022386"/>
    </source>
</evidence>
<evidence type="ECO:0000256" key="12">
    <source>
        <dbReference type="ARBA" id="ARBA00025185"/>
    </source>
</evidence>
<gene>
    <name evidence="16" type="ORF">AA106556_1836</name>
</gene>
<dbReference type="InterPro" id="IPR001367">
    <property type="entry name" value="Fe_dep_repressor"/>
</dbReference>
<comment type="similarity">
    <text evidence="2">Belongs to the DtxR/MntR family.</text>
</comment>
<dbReference type="RefSeq" id="WP_068173652.1">
    <property type="nucleotide sequence ID" value="NZ_BAQB01000043.1"/>
</dbReference>
<evidence type="ECO:0000313" key="17">
    <source>
        <dbReference type="Proteomes" id="UP001062443"/>
    </source>
</evidence>
<evidence type="ECO:0000256" key="9">
    <source>
        <dbReference type="ARBA" id="ARBA00023159"/>
    </source>
</evidence>
<evidence type="ECO:0000256" key="10">
    <source>
        <dbReference type="ARBA" id="ARBA00023163"/>
    </source>
</evidence>
<dbReference type="InterPro" id="IPR000835">
    <property type="entry name" value="HTH_MarR-typ"/>
</dbReference>
<accession>A0ABQ0QL04</accession>
<feature type="domain" description="HTH dtxR-type" evidence="15">
    <location>
        <begin position="33"/>
        <end position="90"/>
    </location>
</feature>
<dbReference type="Gene3D" id="1.10.10.10">
    <property type="entry name" value="Winged helix-like DNA-binding domain superfamily/Winged helix DNA-binding domain"/>
    <property type="match status" value="1"/>
</dbReference>
<sequence>MITHRKTADILRDAETHSESFRANRLARQNALIEDYVELIADLLDEDQEARQVDLAERLGVSQPTVAKMLNRLTEEEYVARKPYRGIFLTPKGRHLAETVRARHRTVEAFLLALGVSLENARIDAEGIEHYVGTETLNAFHIAIQSGLSHFMTQARKEHRHLRDKRAPAPPTMSA</sequence>
<protein>
    <recommendedName>
        <fullName evidence="4">Transcriptional regulator MntR</fullName>
    </recommendedName>
    <alternativeName>
        <fullName evidence="13">Manganese transport regulator</fullName>
    </alternativeName>
</protein>
<evidence type="ECO:0000256" key="7">
    <source>
        <dbReference type="ARBA" id="ARBA00023015"/>
    </source>
</evidence>
<evidence type="ECO:0000313" key="16">
    <source>
        <dbReference type="EMBL" id="GBR48585.1"/>
    </source>
</evidence>
<dbReference type="InterPro" id="IPR036390">
    <property type="entry name" value="WH_DNA-bd_sf"/>
</dbReference>
<dbReference type="EMBL" id="BAQB01000043">
    <property type="protein sequence ID" value="GBR48585.1"/>
    <property type="molecule type" value="Genomic_DNA"/>
</dbReference>
<keyword evidence="9" id="KW-0010">Activator</keyword>
<keyword evidence="7" id="KW-0805">Transcription regulation</keyword>
<dbReference type="PANTHER" id="PTHR33238:SF11">
    <property type="entry name" value="TRANSCRIPTIONAL REGULATOR MNTR"/>
    <property type="match status" value="1"/>
</dbReference>
<proteinExistence type="inferred from homology"/>
<feature type="region of interest" description="Disordered" evidence="14">
    <location>
        <begin position="155"/>
        <end position="175"/>
    </location>
</feature>
<keyword evidence="8" id="KW-0238">DNA-binding</keyword>
<evidence type="ECO:0000256" key="11">
    <source>
        <dbReference type="ARBA" id="ARBA00023211"/>
    </source>
</evidence>
<dbReference type="InterPro" id="IPR022687">
    <property type="entry name" value="HTH_DTXR"/>
</dbReference>
<evidence type="ECO:0000256" key="1">
    <source>
        <dbReference type="ARBA" id="ARBA00004496"/>
    </source>
</evidence>
<evidence type="ECO:0000256" key="6">
    <source>
        <dbReference type="ARBA" id="ARBA00022491"/>
    </source>
</evidence>
<keyword evidence="6" id="KW-0678">Repressor</keyword>
<keyword evidence="5" id="KW-0963">Cytoplasm</keyword>
<dbReference type="Pfam" id="PF01325">
    <property type="entry name" value="Fe_dep_repress"/>
    <property type="match status" value="1"/>
</dbReference>
<comment type="subcellular location">
    <subcellularLocation>
        <location evidence="1">Cytoplasm</location>
    </subcellularLocation>
</comment>
<dbReference type="InterPro" id="IPR050536">
    <property type="entry name" value="DtxR_MntR_Metal-Reg"/>
</dbReference>
<dbReference type="NCBIfam" id="NF008273">
    <property type="entry name" value="PRK11050.1"/>
    <property type="match status" value="1"/>
</dbReference>
<evidence type="ECO:0000256" key="2">
    <source>
        <dbReference type="ARBA" id="ARBA00007871"/>
    </source>
</evidence>
<dbReference type="Gene3D" id="1.10.60.10">
    <property type="entry name" value="Iron dependent repressor, metal binding and dimerisation domain"/>
    <property type="match status" value="1"/>
</dbReference>
<comment type="function">
    <text evidence="12">In the presence of manganese, represses expression of mntH and mntS. Up-regulates expression of mntP.</text>
</comment>
<reference evidence="16" key="1">
    <citation type="submission" date="2013-04" db="EMBL/GenBank/DDBJ databases">
        <title>The genome sequencing project of 58 acetic acid bacteria.</title>
        <authorList>
            <person name="Okamoto-Kainuma A."/>
            <person name="Ishikawa M."/>
            <person name="Umino S."/>
            <person name="Koizumi Y."/>
            <person name="Shiwa Y."/>
            <person name="Yoshikawa H."/>
            <person name="Matsutani M."/>
            <person name="Matsushita K."/>
        </authorList>
    </citation>
    <scope>NUCLEOTIDE SEQUENCE</scope>
    <source>
        <strain evidence="16">NBRC 106556</strain>
    </source>
</reference>
<dbReference type="PROSITE" id="PS50944">
    <property type="entry name" value="HTH_DTXR"/>
    <property type="match status" value="1"/>
</dbReference>
<evidence type="ECO:0000256" key="13">
    <source>
        <dbReference type="ARBA" id="ARBA00032593"/>
    </source>
</evidence>
<keyword evidence="17" id="KW-1185">Reference proteome</keyword>
<dbReference type="Proteomes" id="UP001062443">
    <property type="component" value="Unassembled WGS sequence"/>
</dbReference>
<dbReference type="SMART" id="SM00529">
    <property type="entry name" value="HTH_DTXR"/>
    <property type="match status" value="1"/>
</dbReference>
<evidence type="ECO:0000256" key="8">
    <source>
        <dbReference type="ARBA" id="ARBA00023125"/>
    </source>
</evidence>